<evidence type="ECO:0000256" key="2">
    <source>
        <dbReference type="PROSITE-ProRule" id="PRU00169"/>
    </source>
</evidence>
<sequence>MGKNKVLLSVEEFPAAGVKSKADKCVLIYEDNLEILFLCKMLLTRDQYRVETRTRCDNVIDDIALIKPDLILMDLWIPEIGGEKAVVLIKENPATQHVPVLLFSANDKIEEICKKTNANGYIAKPFDVHTFNETIARNI</sequence>
<dbReference type="PROSITE" id="PS50110">
    <property type="entry name" value="RESPONSE_REGULATORY"/>
    <property type="match status" value="1"/>
</dbReference>
<protein>
    <submittedName>
        <fullName evidence="4">Response regulator</fullName>
    </submittedName>
</protein>
<evidence type="ECO:0000313" key="4">
    <source>
        <dbReference type="EMBL" id="NEN24215.1"/>
    </source>
</evidence>
<dbReference type="Pfam" id="PF00072">
    <property type="entry name" value="Response_reg"/>
    <property type="match status" value="1"/>
</dbReference>
<proteinExistence type="predicted"/>
<dbReference type="PANTHER" id="PTHR44591:SF3">
    <property type="entry name" value="RESPONSE REGULATORY DOMAIN-CONTAINING PROTEIN"/>
    <property type="match status" value="1"/>
</dbReference>
<organism evidence="4 5">
    <name type="scientific">Cryomorpha ignava</name>
    <dbReference type="NCBI Taxonomy" id="101383"/>
    <lineage>
        <taxon>Bacteria</taxon>
        <taxon>Pseudomonadati</taxon>
        <taxon>Bacteroidota</taxon>
        <taxon>Flavobacteriia</taxon>
        <taxon>Flavobacteriales</taxon>
        <taxon>Cryomorphaceae</taxon>
        <taxon>Cryomorpha</taxon>
    </lineage>
</organism>
<evidence type="ECO:0000256" key="1">
    <source>
        <dbReference type="ARBA" id="ARBA00022553"/>
    </source>
</evidence>
<feature type="domain" description="Response regulatory" evidence="3">
    <location>
        <begin position="25"/>
        <end position="139"/>
    </location>
</feature>
<dbReference type="InterPro" id="IPR001789">
    <property type="entry name" value="Sig_transdc_resp-reg_receiver"/>
</dbReference>
<comment type="caution">
    <text evidence="4">The sequence shown here is derived from an EMBL/GenBank/DDBJ whole genome shotgun (WGS) entry which is preliminary data.</text>
</comment>
<evidence type="ECO:0000313" key="5">
    <source>
        <dbReference type="Proteomes" id="UP000486602"/>
    </source>
</evidence>
<dbReference type="InterPro" id="IPR011006">
    <property type="entry name" value="CheY-like_superfamily"/>
</dbReference>
<name>A0A7K3WU75_9FLAO</name>
<evidence type="ECO:0000259" key="3">
    <source>
        <dbReference type="PROSITE" id="PS50110"/>
    </source>
</evidence>
<dbReference type="PANTHER" id="PTHR44591">
    <property type="entry name" value="STRESS RESPONSE REGULATOR PROTEIN 1"/>
    <property type="match status" value="1"/>
</dbReference>
<dbReference type="EMBL" id="JAAGVY010000022">
    <property type="protein sequence ID" value="NEN24215.1"/>
    <property type="molecule type" value="Genomic_DNA"/>
</dbReference>
<reference evidence="4 5" key="1">
    <citation type="submission" date="2020-02" db="EMBL/GenBank/DDBJ databases">
        <title>Out from the shadows clarifying the taxonomy of the family Cryomorphaceae and related taxa by utilizing the GTDB taxonomic framework.</title>
        <authorList>
            <person name="Bowman J.P."/>
        </authorList>
    </citation>
    <scope>NUCLEOTIDE SEQUENCE [LARGE SCALE GENOMIC DNA]</scope>
    <source>
        <strain evidence="4 5">QSSC 1-22</strain>
    </source>
</reference>
<feature type="modified residue" description="4-aspartylphosphate" evidence="2">
    <location>
        <position position="74"/>
    </location>
</feature>
<dbReference type="GO" id="GO:0000160">
    <property type="term" value="P:phosphorelay signal transduction system"/>
    <property type="evidence" value="ECO:0007669"/>
    <property type="project" value="InterPro"/>
</dbReference>
<dbReference type="Proteomes" id="UP000486602">
    <property type="component" value="Unassembled WGS sequence"/>
</dbReference>
<accession>A0A7K3WU75</accession>
<dbReference type="SMART" id="SM00448">
    <property type="entry name" value="REC"/>
    <property type="match status" value="1"/>
</dbReference>
<gene>
    <name evidence="4" type="ORF">G3O08_11950</name>
</gene>
<dbReference type="RefSeq" id="WP_163285610.1">
    <property type="nucleotide sequence ID" value="NZ_JAAGVY010000022.1"/>
</dbReference>
<keyword evidence="1 2" id="KW-0597">Phosphoprotein</keyword>
<dbReference type="InterPro" id="IPR050595">
    <property type="entry name" value="Bact_response_regulator"/>
</dbReference>
<dbReference type="AlphaFoldDB" id="A0A7K3WU75"/>
<dbReference type="Gene3D" id="3.40.50.2300">
    <property type="match status" value="1"/>
</dbReference>
<keyword evidence="5" id="KW-1185">Reference proteome</keyword>
<dbReference type="SUPFAM" id="SSF52172">
    <property type="entry name" value="CheY-like"/>
    <property type="match status" value="1"/>
</dbReference>